<name>A0A1Y2HMQ9_9FUNG</name>
<reference evidence="9 10" key="1">
    <citation type="submission" date="2016-07" db="EMBL/GenBank/DDBJ databases">
        <title>Pervasive Adenine N6-methylation of Active Genes in Fungi.</title>
        <authorList>
            <consortium name="DOE Joint Genome Institute"/>
            <person name="Mondo S.J."/>
            <person name="Dannebaum R.O."/>
            <person name="Kuo R.C."/>
            <person name="Labutti K."/>
            <person name="Haridas S."/>
            <person name="Kuo A."/>
            <person name="Salamov A."/>
            <person name="Ahrendt S.R."/>
            <person name="Lipzen A."/>
            <person name="Sullivan W."/>
            <person name="Andreopoulos W.B."/>
            <person name="Clum A."/>
            <person name="Lindquist E."/>
            <person name="Daum C."/>
            <person name="Ramamoorthy G.K."/>
            <person name="Gryganskyi A."/>
            <person name="Culley D."/>
            <person name="Magnuson J.K."/>
            <person name="James T.Y."/>
            <person name="O'Malley M.A."/>
            <person name="Stajich J.E."/>
            <person name="Spatafora J.W."/>
            <person name="Visel A."/>
            <person name="Grigoriev I.V."/>
        </authorList>
    </citation>
    <scope>NUCLEOTIDE SEQUENCE [LARGE SCALE GENOMIC DNA]</scope>
    <source>
        <strain evidence="9 10">PL171</strain>
    </source>
</reference>
<dbReference type="Proteomes" id="UP000193411">
    <property type="component" value="Unassembled WGS sequence"/>
</dbReference>
<proteinExistence type="predicted"/>
<evidence type="ECO:0000256" key="4">
    <source>
        <dbReference type="ARBA" id="ARBA00022989"/>
    </source>
</evidence>
<feature type="region of interest" description="Disordered" evidence="7">
    <location>
        <begin position="137"/>
        <end position="157"/>
    </location>
</feature>
<evidence type="ECO:0000256" key="7">
    <source>
        <dbReference type="SAM" id="MobiDB-lite"/>
    </source>
</evidence>
<feature type="region of interest" description="Disordered" evidence="7">
    <location>
        <begin position="588"/>
        <end position="612"/>
    </location>
</feature>
<dbReference type="GO" id="GO:0030007">
    <property type="term" value="P:intracellular potassium ion homeostasis"/>
    <property type="evidence" value="ECO:0007669"/>
    <property type="project" value="TreeGrafter"/>
</dbReference>
<dbReference type="OrthoDB" id="9999863at2759"/>
<feature type="compositionally biased region" description="Polar residues" evidence="7">
    <location>
        <begin position="174"/>
        <end position="198"/>
    </location>
</feature>
<dbReference type="PANTHER" id="PTHR31064">
    <property type="entry name" value="POTASSIUM TRANSPORT PROTEIN DDB_G0292412-RELATED"/>
    <property type="match status" value="1"/>
</dbReference>
<comment type="subcellular location">
    <subcellularLocation>
        <location evidence="1">Membrane</location>
        <topology evidence="1">Multi-pass membrane protein</topology>
    </subcellularLocation>
</comment>
<accession>A0A1Y2HMQ9</accession>
<dbReference type="EMBL" id="MCFL01000024">
    <property type="protein sequence ID" value="ORZ35081.1"/>
    <property type="molecule type" value="Genomic_DNA"/>
</dbReference>
<dbReference type="GO" id="GO:0005886">
    <property type="term" value="C:plasma membrane"/>
    <property type="evidence" value="ECO:0007669"/>
    <property type="project" value="TreeGrafter"/>
</dbReference>
<keyword evidence="5" id="KW-0406">Ion transport</keyword>
<keyword evidence="10" id="KW-1185">Reference proteome</keyword>
<evidence type="ECO:0000313" key="9">
    <source>
        <dbReference type="EMBL" id="ORZ35081.1"/>
    </source>
</evidence>
<evidence type="ECO:0000256" key="6">
    <source>
        <dbReference type="ARBA" id="ARBA00023136"/>
    </source>
</evidence>
<evidence type="ECO:0000256" key="1">
    <source>
        <dbReference type="ARBA" id="ARBA00004141"/>
    </source>
</evidence>
<dbReference type="STRING" id="765915.A0A1Y2HMQ9"/>
<organism evidence="9 10">
    <name type="scientific">Catenaria anguillulae PL171</name>
    <dbReference type="NCBI Taxonomy" id="765915"/>
    <lineage>
        <taxon>Eukaryota</taxon>
        <taxon>Fungi</taxon>
        <taxon>Fungi incertae sedis</taxon>
        <taxon>Blastocladiomycota</taxon>
        <taxon>Blastocladiomycetes</taxon>
        <taxon>Blastocladiales</taxon>
        <taxon>Catenariaceae</taxon>
        <taxon>Catenaria</taxon>
    </lineage>
</organism>
<evidence type="ECO:0008006" key="11">
    <source>
        <dbReference type="Google" id="ProtNLM"/>
    </source>
</evidence>
<dbReference type="InterPro" id="IPR003445">
    <property type="entry name" value="Cat_transpt"/>
</dbReference>
<dbReference type="GO" id="GO:1990573">
    <property type="term" value="P:potassium ion import across plasma membrane"/>
    <property type="evidence" value="ECO:0007669"/>
    <property type="project" value="TreeGrafter"/>
</dbReference>
<dbReference type="GO" id="GO:0140107">
    <property type="term" value="F:high-affinity potassium ion transmembrane transporter activity"/>
    <property type="evidence" value="ECO:0007669"/>
    <property type="project" value="TreeGrafter"/>
</dbReference>
<evidence type="ECO:0000256" key="2">
    <source>
        <dbReference type="ARBA" id="ARBA00022448"/>
    </source>
</evidence>
<feature type="region of interest" description="Disordered" evidence="7">
    <location>
        <begin position="174"/>
        <end position="201"/>
    </location>
</feature>
<keyword evidence="2" id="KW-0813">Transport</keyword>
<evidence type="ECO:0000256" key="8">
    <source>
        <dbReference type="SAM" id="Phobius"/>
    </source>
</evidence>
<comment type="caution">
    <text evidence="9">The sequence shown here is derived from an EMBL/GenBank/DDBJ whole genome shotgun (WGS) entry which is preliminary data.</text>
</comment>
<evidence type="ECO:0000256" key="5">
    <source>
        <dbReference type="ARBA" id="ARBA00023065"/>
    </source>
</evidence>
<feature type="transmembrane region" description="Helical" evidence="8">
    <location>
        <begin position="356"/>
        <end position="376"/>
    </location>
</feature>
<evidence type="ECO:0000313" key="10">
    <source>
        <dbReference type="Proteomes" id="UP000193411"/>
    </source>
</evidence>
<dbReference type="Pfam" id="PF02386">
    <property type="entry name" value="TrkH"/>
    <property type="match status" value="1"/>
</dbReference>
<dbReference type="AlphaFoldDB" id="A0A1Y2HMQ9"/>
<protein>
    <recommendedName>
        <fullName evidence="11">Cation transport protein-domain-containing protein</fullName>
    </recommendedName>
</protein>
<keyword evidence="4 8" id="KW-1133">Transmembrane helix</keyword>
<dbReference type="InterPro" id="IPR051143">
    <property type="entry name" value="TrkH_K-transport"/>
</dbReference>
<feature type="transmembrane region" description="Helical" evidence="8">
    <location>
        <begin position="34"/>
        <end position="57"/>
    </location>
</feature>
<evidence type="ECO:0000256" key="3">
    <source>
        <dbReference type="ARBA" id="ARBA00022692"/>
    </source>
</evidence>
<keyword evidence="6 8" id="KW-0472">Membrane</keyword>
<dbReference type="PANTHER" id="PTHR31064:SF30">
    <property type="entry name" value="HIGH-AFFINITY POTASSIUM TRANSPORT PROTEIN-RELATED"/>
    <property type="match status" value="1"/>
</dbReference>
<sequence length="751" mass="78318">MIFDFPVASFRELTPVKRFGVFLLQSVSNRTGGFFIYQMESLLLVFTLLVFLGFMYADSYPLLTIIRKSGASGQVEEVVRSAIERNKSQLRPGGQLGAAPDSIIASQTLLAAKSLLMRGFNSEVQLEGYTHSPELRARVSSSRSAHDQGCSGGGGGITPWADSVASSLARPHNNTISVAPTLPPVSQSPAGSSPTSPMRSPVMERHPLVQRIRAESALASSASSGTTGRGLATQVPATAVGSSHLGLAPTPNHGNAAASKAALGSMFLVPLGLVQSHGPSGHLESMASLRLSRIVGGTFEDVAHRSAGSLPPTSEAIVGPNGELMHRSPTHITAIAPIVPIVPEHRGVVNWIVQDLFWVFSAILVIAMAEAANPYLTTRGEFDMFGLLFNCISAYGTVGLSLGTTFGTRAASNLQDLSQVVLVLLMLVGRCRGIPATIDYSFASEDGITDPESPPPAKDIESAHGARTGIVQSAPDGGMPRTSSVRRASIGSIVTGKLAAASTSIQAAMSRSAAYQEMESPAIRITGSGSGSTSGIIPRVTEPNPSQHKPSSLNVQPTSLTPGVWIASTDDVARNLRATPSAQTRPTLIRPRSVSHSIKSNSVQGGHASDGQDARVAISTMITERHVGSAFTSTTIVTTPEVASAVMGLRLTAAKGDPQIGTGTTAEGARQVIVSGSQAERNTVQTRVGVSPDIIPIPTVLLEKASVRSDESVQGHRRSISLPASTIDLRIVLPHQGGSVQQQEPVGGAAS</sequence>
<feature type="compositionally biased region" description="Polar residues" evidence="7">
    <location>
        <begin position="594"/>
        <end position="604"/>
    </location>
</feature>
<gene>
    <name evidence="9" type="ORF">BCR44DRAFT_1435045</name>
</gene>
<keyword evidence="3 8" id="KW-0812">Transmembrane</keyword>